<proteinExistence type="predicted"/>
<dbReference type="NCBIfam" id="TIGR02001">
    <property type="entry name" value="gcw_chp"/>
    <property type="match status" value="1"/>
</dbReference>
<dbReference type="PROSITE" id="PS51257">
    <property type="entry name" value="PROKAR_LIPOPROTEIN"/>
    <property type="match status" value="1"/>
</dbReference>
<reference evidence="1" key="1">
    <citation type="submission" date="2016-10" db="EMBL/GenBank/DDBJ databases">
        <title>Sequence of Gallionella enrichment culture.</title>
        <authorList>
            <person name="Poehlein A."/>
            <person name="Muehling M."/>
            <person name="Daniel R."/>
        </authorList>
    </citation>
    <scope>NUCLEOTIDE SEQUENCE</scope>
</reference>
<organism evidence="1">
    <name type="scientific">mine drainage metagenome</name>
    <dbReference type="NCBI Taxonomy" id="410659"/>
    <lineage>
        <taxon>unclassified sequences</taxon>
        <taxon>metagenomes</taxon>
        <taxon>ecological metagenomes</taxon>
    </lineage>
</organism>
<dbReference type="AlphaFoldDB" id="A0A1J5S8K9"/>
<protein>
    <submittedName>
        <fullName evidence="1">Uncharacterized protein</fullName>
    </submittedName>
</protein>
<comment type="caution">
    <text evidence="1">The sequence shown here is derived from an EMBL/GenBank/DDBJ whole genome shotgun (WGS) entry which is preliminary data.</text>
</comment>
<name>A0A1J5S8K9_9ZZZZ</name>
<gene>
    <name evidence="1" type="ORF">GALL_134830</name>
</gene>
<dbReference type="InterPro" id="IPR010239">
    <property type="entry name" value="CHP02001"/>
</dbReference>
<dbReference type="Pfam" id="PF09694">
    <property type="entry name" value="Gcw_chp"/>
    <property type="match status" value="1"/>
</dbReference>
<evidence type="ECO:0000313" key="1">
    <source>
        <dbReference type="EMBL" id="OIR04283.1"/>
    </source>
</evidence>
<sequence>MTKFLNKSVLLGLFVAASCTLARADQTQSSYSVTLDFPYTSKYVFRGLERANGAQSIQPSVELATRDFYAGIWSNQPVTRHADNEFDFYSGYKLKLADAWHLDTGATLYYYPELARGAGSNTTTEGFLGLVGNFAGFAPGLYSFYDFTLQTFTVQGQLGYSVPIPQAGLSVDLSAYAGHVSPKHGGDYSYWSLGANLPFRLNDKATFYVGVSYTDNNLALARGHLVSFTTGLTVGF</sequence>
<dbReference type="EMBL" id="MLJW01000058">
    <property type="protein sequence ID" value="OIR04283.1"/>
    <property type="molecule type" value="Genomic_DNA"/>
</dbReference>
<accession>A0A1J5S8K9</accession>